<evidence type="ECO:0000256" key="4">
    <source>
        <dbReference type="ARBA" id="ARBA00023163"/>
    </source>
</evidence>
<evidence type="ECO:0000313" key="8">
    <source>
        <dbReference type="Proteomes" id="UP000186698"/>
    </source>
</evidence>
<dbReference type="GO" id="GO:0042127">
    <property type="term" value="P:regulation of cell population proliferation"/>
    <property type="evidence" value="ECO:0000318"/>
    <property type="project" value="GO_Central"/>
</dbReference>
<feature type="compositionally biased region" description="Low complexity" evidence="6">
    <location>
        <begin position="39"/>
        <end position="49"/>
    </location>
</feature>
<feature type="region of interest" description="Disordered" evidence="6">
    <location>
        <begin position="34"/>
        <end position="54"/>
    </location>
</feature>
<gene>
    <name evidence="9" type="primary">LOC108713478</name>
</gene>
<keyword evidence="3" id="KW-0238">DNA-binding</keyword>
<dbReference type="InterPro" id="IPR008917">
    <property type="entry name" value="TF_DNA-bd_sf"/>
</dbReference>
<protein>
    <submittedName>
        <fullName evidence="9">Transcription factor jun-D</fullName>
    </submittedName>
</protein>
<dbReference type="GeneID" id="108713478"/>
<dbReference type="CTD" id="108713478"/>
<keyword evidence="2" id="KW-0805">Transcription regulation</keyword>
<dbReference type="SMART" id="SM00338">
    <property type="entry name" value="BRLZ"/>
    <property type="match status" value="1"/>
</dbReference>
<dbReference type="InterPro" id="IPR004827">
    <property type="entry name" value="bZIP"/>
</dbReference>
<dbReference type="InterPro" id="IPR005643">
    <property type="entry name" value="JNK"/>
</dbReference>
<evidence type="ECO:0000313" key="9">
    <source>
        <dbReference type="RefSeq" id="XP_018112537.1"/>
    </source>
</evidence>
<dbReference type="Pfam" id="PF03957">
    <property type="entry name" value="Jun"/>
    <property type="match status" value="1"/>
</dbReference>
<sequence>MMMTSTDHVKLEPPFYHEDALHLHDFAHMAGYSAGGSPGSSASAGQQQGAHREAGVRYQEHKLMGANIIIQGSNLKKKNMAAVSPAVIQQGFPGEVLKLMPGSGETAVGNNPVAAVGEGGAGVVAVPNAAAGSTSNSNSNGADVSLLSGSAAASSAALNLLKLSPPEIEQLLIQATSAASTDPSAIQIPPFLYRSQPVITQEQEGFADGFVKALADLHKQNQLLGAPISPTALAAGSPSYPVARTLLPAGEVPVYTNLSSFNPASAQLSPPIPQPAPYSGNQSPGAVQLQFPGLGRLHAGRGPLDEPQTVPDVSQAGASQSGGSAGGTGESGSPLTLSPIDLETQERIKAERKRLRNRIAASKCRKRKLERIARLEEKVKVLKSQNSDLASTASLLREQVSQLKQKVLSHVTNGCQIAVSKSTPGAKGAAGESQGC</sequence>
<dbReference type="PROSITE" id="PS50217">
    <property type="entry name" value="BZIP"/>
    <property type="match status" value="1"/>
</dbReference>
<dbReference type="SUPFAM" id="SSF47454">
    <property type="entry name" value="A DNA-binding domain in eukaryotic transcription factors"/>
    <property type="match status" value="1"/>
</dbReference>
<dbReference type="SUPFAM" id="SSF57959">
    <property type="entry name" value="Leucine zipper domain"/>
    <property type="match status" value="1"/>
</dbReference>
<dbReference type="GO" id="GO:0051726">
    <property type="term" value="P:regulation of cell cycle"/>
    <property type="evidence" value="ECO:0000318"/>
    <property type="project" value="GO_Central"/>
</dbReference>
<evidence type="ECO:0000256" key="3">
    <source>
        <dbReference type="ARBA" id="ARBA00023125"/>
    </source>
</evidence>
<dbReference type="PRINTS" id="PR00043">
    <property type="entry name" value="LEUZIPPRJUN"/>
</dbReference>
<dbReference type="FunFam" id="1.20.5.170:FF:000012">
    <property type="entry name" value="Putative transcription factor AP-1"/>
    <property type="match status" value="1"/>
</dbReference>
<comment type="similarity">
    <text evidence="1">Belongs to the bZIP family. Jun subfamily.</text>
</comment>
<keyword evidence="4" id="KW-0804">Transcription</keyword>
<dbReference type="PaxDb" id="8355-A0A1L8HYA8"/>
<dbReference type="Proteomes" id="UP000186698">
    <property type="component" value="Chromosome 1L"/>
</dbReference>
<dbReference type="PANTHER" id="PTHR11462">
    <property type="entry name" value="JUN TRANSCRIPTION FACTOR-RELATED"/>
    <property type="match status" value="1"/>
</dbReference>
<evidence type="ECO:0000256" key="5">
    <source>
        <dbReference type="SAM" id="Coils"/>
    </source>
</evidence>
<keyword evidence="5" id="KW-0175">Coiled coil</keyword>
<dbReference type="OrthoDB" id="2187714at2759"/>
<dbReference type="InterPro" id="IPR046347">
    <property type="entry name" value="bZIP_sf"/>
</dbReference>
<evidence type="ECO:0000259" key="7">
    <source>
        <dbReference type="PROSITE" id="PS50217"/>
    </source>
</evidence>
<dbReference type="AlphaFoldDB" id="A0A1L8HYA8"/>
<dbReference type="GO" id="GO:0048545">
    <property type="term" value="P:response to steroid hormone"/>
    <property type="evidence" value="ECO:0000318"/>
    <property type="project" value="GO_Central"/>
</dbReference>
<dbReference type="Gene3D" id="1.20.5.170">
    <property type="match status" value="1"/>
</dbReference>
<feature type="coiled-coil region" evidence="5">
    <location>
        <begin position="345"/>
        <end position="406"/>
    </location>
</feature>
<name>A0A1L8HYA8_XENLA</name>
<dbReference type="InterPro" id="IPR050946">
    <property type="entry name" value="AP-1_TF_bZIP"/>
</dbReference>
<dbReference type="CDD" id="cd14696">
    <property type="entry name" value="bZIP_Jun"/>
    <property type="match status" value="1"/>
</dbReference>
<dbReference type="GO" id="GO:0000978">
    <property type="term" value="F:RNA polymerase II cis-regulatory region sequence-specific DNA binding"/>
    <property type="evidence" value="ECO:0000318"/>
    <property type="project" value="GO_Central"/>
</dbReference>
<dbReference type="PROSITE" id="PS00036">
    <property type="entry name" value="BZIP_BASIC"/>
    <property type="match status" value="1"/>
</dbReference>
<dbReference type="RefSeq" id="XP_018112537.1">
    <property type="nucleotide sequence ID" value="XM_018257048.2"/>
</dbReference>
<dbReference type="STRING" id="8355.A0A1L8HYA8"/>
<dbReference type="PANTHER" id="PTHR11462:SF51">
    <property type="entry name" value="JUNE PROTO-ONCOGENE, AP-1 TRANSCRIPTION FACTOR SUBUNIT"/>
    <property type="match status" value="1"/>
</dbReference>
<dbReference type="Pfam" id="PF00170">
    <property type="entry name" value="bZIP_1"/>
    <property type="match status" value="1"/>
</dbReference>
<dbReference type="OMA" id="HKMMSAN"/>
<reference evidence="9" key="1">
    <citation type="submission" date="2025-08" db="UniProtKB">
        <authorList>
            <consortium name="RefSeq"/>
        </authorList>
    </citation>
    <scope>IDENTIFICATION</scope>
    <source>
        <strain evidence="9">J_2021</strain>
        <tissue evidence="9">Erythrocytes</tissue>
    </source>
</reference>
<feature type="domain" description="BZIP" evidence="7">
    <location>
        <begin position="347"/>
        <end position="410"/>
    </location>
</feature>
<accession>A0A1L8HYA8</accession>
<organism evidence="8 9">
    <name type="scientific">Xenopus laevis</name>
    <name type="common">African clawed frog</name>
    <dbReference type="NCBI Taxonomy" id="8355"/>
    <lineage>
        <taxon>Eukaryota</taxon>
        <taxon>Metazoa</taxon>
        <taxon>Chordata</taxon>
        <taxon>Craniata</taxon>
        <taxon>Vertebrata</taxon>
        <taxon>Euteleostomi</taxon>
        <taxon>Amphibia</taxon>
        <taxon>Batrachia</taxon>
        <taxon>Anura</taxon>
        <taxon>Pipoidea</taxon>
        <taxon>Pipidae</taxon>
        <taxon>Xenopodinae</taxon>
        <taxon>Xenopus</taxon>
        <taxon>Xenopus</taxon>
    </lineage>
</organism>
<proteinExistence type="inferred from homology"/>
<keyword evidence="8" id="KW-1185">Reference proteome</keyword>
<evidence type="ECO:0000256" key="1">
    <source>
        <dbReference type="ARBA" id="ARBA00006882"/>
    </source>
</evidence>
<feature type="region of interest" description="Disordered" evidence="6">
    <location>
        <begin position="266"/>
        <end position="342"/>
    </location>
</feature>
<evidence type="ECO:0000256" key="2">
    <source>
        <dbReference type="ARBA" id="ARBA00023015"/>
    </source>
</evidence>
<evidence type="ECO:0000256" key="6">
    <source>
        <dbReference type="SAM" id="MobiDB-lite"/>
    </source>
</evidence>
<dbReference type="KEGG" id="xla:108713478"/>
<dbReference type="Bgee" id="108713478">
    <property type="expression patterns" value="Expressed in testis and 19 other cell types or tissues"/>
</dbReference>
<dbReference type="GO" id="GO:0005667">
    <property type="term" value="C:transcription regulator complex"/>
    <property type="evidence" value="ECO:0000318"/>
    <property type="project" value="GO_Central"/>
</dbReference>
<dbReference type="GO" id="GO:0045944">
    <property type="term" value="P:positive regulation of transcription by RNA polymerase II"/>
    <property type="evidence" value="ECO:0000318"/>
    <property type="project" value="GO_Central"/>
</dbReference>
<dbReference type="GO" id="GO:0000981">
    <property type="term" value="F:DNA-binding transcription factor activity, RNA polymerase II-specific"/>
    <property type="evidence" value="ECO:0000318"/>
    <property type="project" value="GO_Central"/>
</dbReference>
<dbReference type="InterPro" id="IPR002112">
    <property type="entry name" value="Leuzip_Jun"/>
</dbReference>